<feature type="transmembrane region" description="Helical" evidence="13">
    <location>
        <begin position="276"/>
        <end position="296"/>
    </location>
</feature>
<evidence type="ECO:0000256" key="9">
    <source>
        <dbReference type="ARBA" id="ARBA00022989"/>
    </source>
</evidence>
<name>A0AAW8CFQ0_9PAST</name>
<keyword evidence="10 12" id="KW-0472">Membrane</keyword>
<reference evidence="16 17" key="1">
    <citation type="journal article" date="2023" name="Front. Microbiol.">
        <title>Phylogeography and host specificity of Pasteurellaceae pathogenic to sea-farmed fish in the north-east Atlantic.</title>
        <authorList>
            <person name="Gulla S."/>
            <person name="Colquhoun D.J."/>
            <person name="Olsen A.B."/>
            <person name="Spilsberg B."/>
            <person name="Lagesen K."/>
            <person name="Aakesson C.P."/>
            <person name="Strom S."/>
            <person name="Manji F."/>
            <person name="Birkbeck T.H."/>
            <person name="Nilsen H.K."/>
        </authorList>
    </citation>
    <scope>NUCLEOTIDE SEQUENCE [LARGE SCALE GENOMIC DNA]</scope>
    <source>
        <strain evidence="16 17">NVIB3131</strain>
    </source>
</reference>
<dbReference type="GeneID" id="300270494"/>
<dbReference type="InterPro" id="IPR003838">
    <property type="entry name" value="ABC3_permease_C"/>
</dbReference>
<evidence type="ECO:0000313" key="17">
    <source>
        <dbReference type="Proteomes" id="UP001226020"/>
    </source>
</evidence>
<evidence type="ECO:0000256" key="1">
    <source>
        <dbReference type="ARBA" id="ARBA00004429"/>
    </source>
</evidence>
<keyword evidence="17" id="KW-1185">Reference proteome</keyword>
<dbReference type="Pfam" id="PF02687">
    <property type="entry name" value="FtsX"/>
    <property type="match status" value="1"/>
</dbReference>
<sequence>MFQLFNIFSVQTRYIWRVVWQDLLQRKLGTLLTVLVISVSLTIPMVGYLLWKNTHNAATQFYPEQELTIYLHKNLSKSSVNLVVEKIRQFETDKMDSLEFISRQQSLDDFRKWSGFGKALDILDDNPLPAIVILKPKKVFSGIEHMLLFRNELQKIKGIQEVRLDNEWLEKLTALTWLIAKVGVICALLMSISVFLVIANSVRTEVSNNKATIEVMQLVGATKYFIARRFIYTAMIYGLLGSILAILLALVVASYFSNVVRYVADLFVVKFELNHFNFSEIFFVIVFCIFIGWLSAKVATKNI</sequence>
<evidence type="ECO:0000256" key="13">
    <source>
        <dbReference type="SAM" id="Phobius"/>
    </source>
</evidence>
<dbReference type="InterPro" id="IPR004513">
    <property type="entry name" value="FtsX"/>
</dbReference>
<gene>
    <name evidence="16" type="primary">ftsX</name>
    <name evidence="16" type="ORF">QJU57_04030</name>
</gene>
<feature type="domain" description="ABC3 transporter permease C-terminal" evidence="14">
    <location>
        <begin position="186"/>
        <end position="296"/>
    </location>
</feature>
<evidence type="ECO:0000256" key="2">
    <source>
        <dbReference type="ARBA" id="ARBA00007379"/>
    </source>
</evidence>
<comment type="similarity">
    <text evidence="2 12">Belongs to the ABC-4 integral membrane protein family. FtsX subfamily.</text>
</comment>
<evidence type="ECO:0000256" key="6">
    <source>
        <dbReference type="ARBA" id="ARBA00022519"/>
    </source>
</evidence>
<comment type="caution">
    <text evidence="16">The sequence shown here is derived from an EMBL/GenBank/DDBJ whole genome shotgun (WGS) entry which is preliminary data.</text>
</comment>
<feature type="domain" description="FtsX extracellular" evidence="15">
    <location>
        <begin position="66"/>
        <end position="162"/>
    </location>
</feature>
<evidence type="ECO:0000256" key="5">
    <source>
        <dbReference type="ARBA" id="ARBA00022475"/>
    </source>
</evidence>
<evidence type="ECO:0000256" key="3">
    <source>
        <dbReference type="ARBA" id="ARBA00011160"/>
    </source>
</evidence>
<proteinExistence type="inferred from homology"/>
<feature type="transmembrane region" description="Helical" evidence="13">
    <location>
        <begin position="230"/>
        <end position="256"/>
    </location>
</feature>
<protein>
    <recommendedName>
        <fullName evidence="4 12">Cell division protein FtsX</fullName>
    </recommendedName>
</protein>
<dbReference type="Pfam" id="PF18075">
    <property type="entry name" value="FtsX_ECD"/>
    <property type="match status" value="1"/>
</dbReference>
<dbReference type="PIRSF" id="PIRSF003097">
    <property type="entry name" value="FtsX"/>
    <property type="match status" value="1"/>
</dbReference>
<evidence type="ECO:0000259" key="15">
    <source>
        <dbReference type="Pfam" id="PF18075"/>
    </source>
</evidence>
<accession>A0AAW8CFQ0</accession>
<dbReference type="RefSeq" id="WP_306346361.1">
    <property type="nucleotide sequence ID" value="NZ_JASAVU010000002.1"/>
</dbReference>
<evidence type="ECO:0000256" key="4">
    <source>
        <dbReference type="ARBA" id="ARBA00021907"/>
    </source>
</evidence>
<feature type="transmembrane region" description="Helical" evidence="13">
    <location>
        <begin position="174"/>
        <end position="199"/>
    </location>
</feature>
<dbReference type="NCBIfam" id="TIGR00439">
    <property type="entry name" value="FtsX_Gneg"/>
    <property type="match status" value="1"/>
</dbReference>
<keyword evidence="9 13" id="KW-1133">Transmembrane helix</keyword>
<dbReference type="EMBL" id="JASAXT010000005">
    <property type="protein sequence ID" value="MDP8148251.1"/>
    <property type="molecule type" value="Genomic_DNA"/>
</dbReference>
<keyword evidence="7 12" id="KW-0132">Cell division</keyword>
<comment type="subcellular location">
    <subcellularLocation>
        <location evidence="1">Cell inner membrane</location>
        <topology evidence="1">Multi-pass membrane protein</topology>
    </subcellularLocation>
</comment>
<dbReference type="PANTHER" id="PTHR47755:SF1">
    <property type="entry name" value="CELL DIVISION PROTEIN FTSX"/>
    <property type="match status" value="1"/>
</dbReference>
<dbReference type="InterPro" id="IPR047590">
    <property type="entry name" value="FtsX_proteobact-type"/>
</dbReference>
<keyword evidence="8 13" id="KW-0812">Transmembrane</keyword>
<keyword evidence="5 12" id="KW-1003">Cell membrane</keyword>
<feature type="transmembrane region" description="Helical" evidence="13">
    <location>
        <begin position="31"/>
        <end position="51"/>
    </location>
</feature>
<evidence type="ECO:0000256" key="11">
    <source>
        <dbReference type="ARBA" id="ARBA00023306"/>
    </source>
</evidence>
<evidence type="ECO:0000256" key="10">
    <source>
        <dbReference type="ARBA" id="ARBA00023136"/>
    </source>
</evidence>
<keyword evidence="6 12" id="KW-0997">Cell inner membrane</keyword>
<evidence type="ECO:0000256" key="8">
    <source>
        <dbReference type="ARBA" id="ARBA00022692"/>
    </source>
</evidence>
<organism evidence="16 17">
    <name type="scientific">Phocoenobacter atlanticus subsp. atlanticus</name>
    <dbReference type="NCBI Taxonomy" id="3061285"/>
    <lineage>
        <taxon>Bacteria</taxon>
        <taxon>Pseudomonadati</taxon>
        <taxon>Pseudomonadota</taxon>
        <taxon>Gammaproteobacteria</taxon>
        <taxon>Pasteurellales</taxon>
        <taxon>Pasteurellaceae</taxon>
        <taxon>Phocoenobacter</taxon>
        <taxon>Phocoenobacter atlanticus</taxon>
    </lineage>
</organism>
<dbReference type="Gene3D" id="3.30.70.3040">
    <property type="match status" value="1"/>
</dbReference>
<evidence type="ECO:0000256" key="12">
    <source>
        <dbReference type="PIRNR" id="PIRNR003097"/>
    </source>
</evidence>
<comment type="subunit">
    <text evidence="3">Forms a membrane-associated complex with FtsE.</text>
</comment>
<evidence type="ECO:0000256" key="7">
    <source>
        <dbReference type="ARBA" id="ARBA00022618"/>
    </source>
</evidence>
<dbReference type="InterPro" id="IPR040690">
    <property type="entry name" value="FtsX_ECD"/>
</dbReference>
<dbReference type="Proteomes" id="UP001226020">
    <property type="component" value="Unassembled WGS sequence"/>
</dbReference>
<dbReference type="GO" id="GO:0032153">
    <property type="term" value="C:cell division site"/>
    <property type="evidence" value="ECO:0007669"/>
    <property type="project" value="TreeGrafter"/>
</dbReference>
<dbReference type="AlphaFoldDB" id="A0AAW8CFQ0"/>
<evidence type="ECO:0000313" key="16">
    <source>
        <dbReference type="EMBL" id="MDP8148251.1"/>
    </source>
</evidence>
<keyword evidence="11 12" id="KW-0131">Cell cycle</keyword>
<dbReference type="PANTHER" id="PTHR47755">
    <property type="entry name" value="CELL DIVISION PROTEIN FTSX"/>
    <property type="match status" value="1"/>
</dbReference>
<comment type="function">
    <text evidence="12">Part of the ABC transporter FtsEX involved in cellular division.</text>
</comment>
<dbReference type="GO" id="GO:0051301">
    <property type="term" value="P:cell division"/>
    <property type="evidence" value="ECO:0007669"/>
    <property type="project" value="UniProtKB-KW"/>
</dbReference>
<evidence type="ECO:0000259" key="14">
    <source>
        <dbReference type="Pfam" id="PF02687"/>
    </source>
</evidence>
<dbReference type="GO" id="GO:0005886">
    <property type="term" value="C:plasma membrane"/>
    <property type="evidence" value="ECO:0007669"/>
    <property type="project" value="UniProtKB-SubCell"/>
</dbReference>